<reference evidence="2 3" key="1">
    <citation type="submission" date="2015-12" db="EMBL/GenBank/DDBJ databases">
        <title>The genome of Folsomia candida.</title>
        <authorList>
            <person name="Faddeeva A."/>
            <person name="Derks M.F."/>
            <person name="Anvar Y."/>
            <person name="Smit S."/>
            <person name="Van Straalen N."/>
            <person name="Roelofs D."/>
        </authorList>
    </citation>
    <scope>NUCLEOTIDE SEQUENCE [LARGE SCALE GENOMIC DNA]</scope>
    <source>
        <strain evidence="2 3">VU population</strain>
        <tissue evidence="2">Whole body</tissue>
    </source>
</reference>
<evidence type="ECO:0000313" key="3">
    <source>
        <dbReference type="Proteomes" id="UP000198287"/>
    </source>
</evidence>
<organism evidence="2 3">
    <name type="scientific">Folsomia candida</name>
    <name type="common">Springtail</name>
    <dbReference type="NCBI Taxonomy" id="158441"/>
    <lineage>
        <taxon>Eukaryota</taxon>
        <taxon>Metazoa</taxon>
        <taxon>Ecdysozoa</taxon>
        <taxon>Arthropoda</taxon>
        <taxon>Hexapoda</taxon>
        <taxon>Collembola</taxon>
        <taxon>Entomobryomorpha</taxon>
        <taxon>Isotomoidea</taxon>
        <taxon>Isotomidae</taxon>
        <taxon>Proisotominae</taxon>
        <taxon>Folsomia</taxon>
    </lineage>
</organism>
<keyword evidence="1" id="KW-0812">Transmembrane</keyword>
<protein>
    <submittedName>
        <fullName evidence="2">Uncharacterized protein</fullName>
    </submittedName>
</protein>
<keyword evidence="1" id="KW-1133">Transmembrane helix</keyword>
<evidence type="ECO:0000313" key="2">
    <source>
        <dbReference type="EMBL" id="OXA53620.1"/>
    </source>
</evidence>
<dbReference type="EMBL" id="LNIX01000005">
    <property type="protein sequence ID" value="OXA53620.1"/>
    <property type="molecule type" value="Genomic_DNA"/>
</dbReference>
<name>A0A226E8G9_FOLCA</name>
<keyword evidence="1" id="KW-0472">Membrane</keyword>
<evidence type="ECO:0000256" key="1">
    <source>
        <dbReference type="SAM" id="Phobius"/>
    </source>
</evidence>
<accession>A0A226E8G9</accession>
<feature type="transmembrane region" description="Helical" evidence="1">
    <location>
        <begin position="95"/>
        <end position="113"/>
    </location>
</feature>
<comment type="caution">
    <text evidence="2">The sequence shown here is derived from an EMBL/GenBank/DDBJ whole genome shotgun (WGS) entry which is preliminary data.</text>
</comment>
<proteinExistence type="predicted"/>
<feature type="transmembrane region" description="Helical" evidence="1">
    <location>
        <begin position="58"/>
        <end position="83"/>
    </location>
</feature>
<sequence>MLTKNEAREIIFFAFSNMFVGPAICMWGMYPQFRNYMDESEAKNFTGVELALKYYPVFWANASLIFCSSVSGLCADVAVMRFLDIPNWRIKLGKVATFLSTSLWWQALLFIFYDVDPMKWRTPDGTLASWGPIELSVPTILYYVFVQLYFSEICYKLV</sequence>
<gene>
    <name evidence="2" type="ORF">Fcan01_10556</name>
</gene>
<feature type="transmembrane region" description="Helical" evidence="1">
    <location>
        <begin position="133"/>
        <end position="150"/>
    </location>
</feature>
<keyword evidence="3" id="KW-1185">Reference proteome</keyword>
<dbReference type="AlphaFoldDB" id="A0A226E8G9"/>
<dbReference type="Proteomes" id="UP000198287">
    <property type="component" value="Unassembled WGS sequence"/>
</dbReference>
<feature type="transmembrane region" description="Helical" evidence="1">
    <location>
        <begin position="12"/>
        <end position="30"/>
    </location>
</feature>